<dbReference type="AlphaFoldDB" id="A0A7W7Y5Y6"/>
<organism evidence="1 2">
    <name type="scientific">Desulfurispira natronophila</name>
    <dbReference type="NCBI Taxonomy" id="682562"/>
    <lineage>
        <taxon>Bacteria</taxon>
        <taxon>Pseudomonadati</taxon>
        <taxon>Chrysiogenota</taxon>
        <taxon>Chrysiogenia</taxon>
        <taxon>Chrysiogenales</taxon>
        <taxon>Chrysiogenaceae</taxon>
        <taxon>Desulfurispira</taxon>
    </lineage>
</organism>
<reference evidence="1 2" key="1">
    <citation type="submission" date="2020-08" db="EMBL/GenBank/DDBJ databases">
        <title>Genomic Encyclopedia of Type Strains, Phase IV (KMG-IV): sequencing the most valuable type-strain genomes for metagenomic binning, comparative biology and taxonomic classification.</title>
        <authorList>
            <person name="Goeker M."/>
        </authorList>
    </citation>
    <scope>NUCLEOTIDE SEQUENCE [LARGE SCALE GENOMIC DNA]</scope>
    <source>
        <strain evidence="1 2">DSM 22071</strain>
    </source>
</reference>
<dbReference type="Proteomes" id="UP000528322">
    <property type="component" value="Unassembled WGS sequence"/>
</dbReference>
<sequence length="65" mass="7711">MEEFKPRCAVLEFYGEDVWRRAIEVTGDPRFVYHQGPDWWNEFALEYGFGHLDESGEFVRTAPPE</sequence>
<proteinExistence type="predicted"/>
<protein>
    <submittedName>
        <fullName evidence="1">Uncharacterized protein</fullName>
    </submittedName>
</protein>
<dbReference type="RefSeq" id="WP_183733711.1">
    <property type="nucleotide sequence ID" value="NZ_JACHID010000015.1"/>
</dbReference>
<gene>
    <name evidence="1" type="ORF">HNR37_002051</name>
</gene>
<dbReference type="EMBL" id="JACHID010000015">
    <property type="protein sequence ID" value="MBB5022708.1"/>
    <property type="molecule type" value="Genomic_DNA"/>
</dbReference>
<keyword evidence="2" id="KW-1185">Reference proteome</keyword>
<evidence type="ECO:0000313" key="1">
    <source>
        <dbReference type="EMBL" id="MBB5022708.1"/>
    </source>
</evidence>
<evidence type="ECO:0000313" key="2">
    <source>
        <dbReference type="Proteomes" id="UP000528322"/>
    </source>
</evidence>
<comment type="caution">
    <text evidence="1">The sequence shown here is derived from an EMBL/GenBank/DDBJ whole genome shotgun (WGS) entry which is preliminary data.</text>
</comment>
<name>A0A7W7Y5Y6_9BACT</name>
<accession>A0A7W7Y5Y6</accession>